<gene>
    <name evidence="4" type="ORF">EUA98_04955</name>
</gene>
<dbReference type="Proteomes" id="UP000293764">
    <property type="component" value="Unassembled WGS sequence"/>
</dbReference>
<dbReference type="PROSITE" id="PS51000">
    <property type="entry name" value="HTH_DEOR_2"/>
    <property type="match status" value="1"/>
</dbReference>
<dbReference type="Gene3D" id="1.10.10.10">
    <property type="entry name" value="Winged helix-like DNA-binding domain superfamily/Winged helix DNA-binding domain"/>
    <property type="match status" value="1"/>
</dbReference>
<dbReference type="SUPFAM" id="SSF46785">
    <property type="entry name" value="Winged helix' DNA-binding domain"/>
    <property type="match status" value="1"/>
</dbReference>
<evidence type="ECO:0000256" key="2">
    <source>
        <dbReference type="ARBA" id="ARBA00023163"/>
    </source>
</evidence>
<dbReference type="PANTHER" id="PTHR30363:SF44">
    <property type="entry name" value="AGA OPERON TRANSCRIPTIONAL REPRESSOR-RELATED"/>
    <property type="match status" value="1"/>
</dbReference>
<evidence type="ECO:0000259" key="3">
    <source>
        <dbReference type="PROSITE" id="PS51000"/>
    </source>
</evidence>
<dbReference type="AlphaFoldDB" id="A0A4Q5N214"/>
<name>A0A4Q5N214_9MICO</name>
<dbReference type="OrthoDB" id="7688673at2"/>
<keyword evidence="2" id="KW-0804">Transcription</keyword>
<evidence type="ECO:0000313" key="4">
    <source>
        <dbReference type="EMBL" id="RYV52116.1"/>
    </source>
</evidence>
<dbReference type="PRINTS" id="PR00037">
    <property type="entry name" value="HTHLACR"/>
</dbReference>
<dbReference type="SMART" id="SM00420">
    <property type="entry name" value="HTH_DEOR"/>
    <property type="match status" value="1"/>
</dbReference>
<protein>
    <submittedName>
        <fullName evidence="4">DeoR/GlpR transcriptional regulator</fullName>
    </submittedName>
</protein>
<evidence type="ECO:0000256" key="1">
    <source>
        <dbReference type="ARBA" id="ARBA00023015"/>
    </source>
</evidence>
<dbReference type="Pfam" id="PF08220">
    <property type="entry name" value="HTH_DeoR"/>
    <property type="match status" value="1"/>
</dbReference>
<dbReference type="InterPro" id="IPR036390">
    <property type="entry name" value="WH_DNA-bd_sf"/>
</dbReference>
<dbReference type="PANTHER" id="PTHR30363">
    <property type="entry name" value="HTH-TYPE TRANSCRIPTIONAL REGULATOR SRLR-RELATED"/>
    <property type="match status" value="1"/>
</dbReference>
<sequence length="262" mass="28201">MSRRADIITMLQDRGFQSVNDLASNFGVDSSTIRRDLDKLEAQGLVERTHGGVILAHGGTLPATQPETLHAAEKEAIGAAMAERVLDGQTIFVDSGATTLEVARHLNHARLTVVTNDLRIGLEISSKPSMHLVFIGGELLAGSYAMWGPISIQQIENLRVNVAIFGADTVMEDGIYSTSSYEIELKRKMRSIASEAFFVADSSKFGREALFKVFGFEDFTAGISDATLDPIRAASFPVPVIRAAVRSPKVGARPGALATALR</sequence>
<accession>A0A4Q5N214</accession>
<dbReference type="InterPro" id="IPR011991">
    <property type="entry name" value="ArsR-like_HTH"/>
</dbReference>
<dbReference type="RefSeq" id="WP_130101564.1">
    <property type="nucleotide sequence ID" value="NZ_SDWW01000008.1"/>
</dbReference>
<proteinExistence type="predicted"/>
<dbReference type="InterPro" id="IPR036388">
    <property type="entry name" value="WH-like_DNA-bd_sf"/>
</dbReference>
<dbReference type="CDD" id="cd00090">
    <property type="entry name" value="HTH_ARSR"/>
    <property type="match status" value="1"/>
</dbReference>
<feature type="domain" description="HTH deoR-type" evidence="3">
    <location>
        <begin position="1"/>
        <end position="55"/>
    </location>
</feature>
<dbReference type="InterPro" id="IPR037171">
    <property type="entry name" value="NagB/RpiA_transferase-like"/>
</dbReference>
<keyword evidence="1" id="KW-0805">Transcription regulation</keyword>
<dbReference type="SUPFAM" id="SSF100950">
    <property type="entry name" value="NagB/RpiA/CoA transferase-like"/>
    <property type="match status" value="1"/>
</dbReference>
<dbReference type="Pfam" id="PF00455">
    <property type="entry name" value="DeoRC"/>
    <property type="match status" value="1"/>
</dbReference>
<reference evidence="4 5" key="1">
    <citation type="submission" date="2019-01" db="EMBL/GenBank/DDBJ databases">
        <title>Novel species of Cellulomonas.</title>
        <authorList>
            <person name="Liu Q."/>
            <person name="Xin Y.-H."/>
        </authorList>
    </citation>
    <scope>NUCLEOTIDE SEQUENCE [LARGE SCALE GENOMIC DNA]</scope>
    <source>
        <strain evidence="4 5">HLT2-17</strain>
    </source>
</reference>
<keyword evidence="5" id="KW-1185">Reference proteome</keyword>
<dbReference type="SMART" id="SM01134">
    <property type="entry name" value="DeoRC"/>
    <property type="match status" value="1"/>
</dbReference>
<dbReference type="InterPro" id="IPR050313">
    <property type="entry name" value="Carb_Metab_HTH_regulators"/>
</dbReference>
<dbReference type="Gene3D" id="3.40.50.1360">
    <property type="match status" value="1"/>
</dbReference>
<evidence type="ECO:0000313" key="5">
    <source>
        <dbReference type="Proteomes" id="UP000293764"/>
    </source>
</evidence>
<dbReference type="InterPro" id="IPR001034">
    <property type="entry name" value="DeoR_HTH"/>
</dbReference>
<dbReference type="GO" id="GO:0003700">
    <property type="term" value="F:DNA-binding transcription factor activity"/>
    <property type="evidence" value="ECO:0007669"/>
    <property type="project" value="InterPro"/>
</dbReference>
<comment type="caution">
    <text evidence="4">The sequence shown here is derived from an EMBL/GenBank/DDBJ whole genome shotgun (WGS) entry which is preliminary data.</text>
</comment>
<dbReference type="EMBL" id="SDWW01000008">
    <property type="protein sequence ID" value="RYV52116.1"/>
    <property type="molecule type" value="Genomic_DNA"/>
</dbReference>
<dbReference type="InterPro" id="IPR014036">
    <property type="entry name" value="DeoR-like_C"/>
</dbReference>
<organism evidence="4 5">
    <name type="scientific">Pengzhenrongella frigida</name>
    <dbReference type="NCBI Taxonomy" id="1259133"/>
    <lineage>
        <taxon>Bacteria</taxon>
        <taxon>Bacillati</taxon>
        <taxon>Actinomycetota</taxon>
        <taxon>Actinomycetes</taxon>
        <taxon>Micrococcales</taxon>
        <taxon>Pengzhenrongella</taxon>
    </lineage>
</organism>